<name>A0A562BH22_9BURK</name>
<dbReference type="EMBL" id="VLJN01000021">
    <property type="protein sequence ID" value="TWG84259.1"/>
    <property type="molecule type" value="Genomic_DNA"/>
</dbReference>
<comment type="caution">
    <text evidence="1">The sequence shown here is derived from an EMBL/GenBank/DDBJ whole genome shotgun (WGS) entry which is preliminary data.</text>
</comment>
<evidence type="ECO:0000313" key="1">
    <source>
        <dbReference type="EMBL" id="TWG84259.1"/>
    </source>
</evidence>
<sequence length="86" mass="9646">MLRPLGRGGYGHSRDGIAHVVQGLLNCRELIIEASDIVRRAWMLYATSKADFADCLIERRCHAAECHRTMTFDVNAARTAGFQLLQ</sequence>
<organism evidence="1 2">
    <name type="scientific">Cupriavidus gilardii J11</name>
    <dbReference type="NCBI Taxonomy" id="936133"/>
    <lineage>
        <taxon>Bacteria</taxon>
        <taxon>Pseudomonadati</taxon>
        <taxon>Pseudomonadota</taxon>
        <taxon>Betaproteobacteria</taxon>
        <taxon>Burkholderiales</taxon>
        <taxon>Burkholderiaceae</taxon>
        <taxon>Cupriavidus</taxon>
    </lineage>
</organism>
<dbReference type="OrthoDB" id="32974at2"/>
<accession>A0A562BH22</accession>
<reference evidence="1 2" key="1">
    <citation type="submission" date="2019-07" db="EMBL/GenBank/DDBJ databases">
        <title>Genome sequencing of lignin-degrading bacterial isolates.</title>
        <authorList>
            <person name="Gladden J."/>
        </authorList>
    </citation>
    <scope>NUCLEOTIDE SEQUENCE [LARGE SCALE GENOMIC DNA]</scope>
    <source>
        <strain evidence="1 2">J11</strain>
    </source>
</reference>
<protein>
    <recommendedName>
        <fullName evidence="3">PIN domain-containing protein</fullName>
    </recommendedName>
</protein>
<evidence type="ECO:0000313" key="2">
    <source>
        <dbReference type="Proteomes" id="UP000318141"/>
    </source>
</evidence>
<gene>
    <name evidence="1" type="ORF">L602_002800000580</name>
</gene>
<dbReference type="AlphaFoldDB" id="A0A562BH22"/>
<proteinExistence type="predicted"/>
<evidence type="ECO:0008006" key="3">
    <source>
        <dbReference type="Google" id="ProtNLM"/>
    </source>
</evidence>
<dbReference type="Proteomes" id="UP000318141">
    <property type="component" value="Unassembled WGS sequence"/>
</dbReference>
<keyword evidence="2" id="KW-1185">Reference proteome</keyword>